<sequence>MFCRHPHCGKPIKLIENVDGAAAWVHVEPGKSPYRECEGSTIAEPPKTIGEWLAELTQPIKKDDHG</sequence>
<protein>
    <submittedName>
        <fullName evidence="1">Uncharacterized protein</fullName>
    </submittedName>
</protein>
<reference evidence="1 2" key="1">
    <citation type="journal article" date="2003" name="Cell">
        <title>Origins of highly mosaic mycobacteriophage genomes.</title>
        <authorList>
            <person name="Pedulla M.L."/>
            <person name="Ford M.E."/>
            <person name="Houtz J.M."/>
            <person name="Karthikeyan T."/>
            <person name="Wadsworth C."/>
            <person name="Lewis J.A."/>
            <person name="Jacobs-Sera D."/>
            <person name="Falbo J."/>
            <person name="Gross J."/>
            <person name="Pannunzio N.R."/>
            <person name="Brucker W."/>
            <person name="Kumar V."/>
            <person name="Kandasamy J."/>
            <person name="Keenan L."/>
            <person name="Bardarov S."/>
            <person name="Kriakov J."/>
            <person name="Lawrence J.G."/>
            <person name="Jacobs W.R. Jr."/>
            <person name="Hendrix R.W."/>
            <person name="Hatfull G.F."/>
        </authorList>
    </citation>
    <scope>NUCLEOTIDE SEQUENCE</scope>
</reference>
<name>Q856C8_9CAUD</name>
<dbReference type="EMBL" id="AY129339">
    <property type="protein sequence ID" value="AAN02098.1"/>
    <property type="molecule type" value="Genomic_DNA"/>
</dbReference>
<dbReference type="Proteomes" id="UP000000731">
    <property type="component" value="Segment"/>
</dbReference>
<evidence type="ECO:0000313" key="1">
    <source>
        <dbReference type="EMBL" id="AAN02098.1"/>
    </source>
</evidence>
<dbReference type="KEGG" id="vg:1260227"/>
<gene>
    <name evidence="1" type="primary">44</name>
    <name evidence="1" type="ORF">PBI_BARNYARD_44</name>
</gene>
<organism evidence="1 2">
    <name type="scientific">Mycobacterium phage Barnyard</name>
    <dbReference type="NCBI Taxonomy" id="205880"/>
    <lineage>
        <taxon>Viruses</taxon>
        <taxon>Duplodnaviria</taxon>
        <taxon>Heunggongvirae</taxon>
        <taxon>Uroviricota</taxon>
        <taxon>Caudoviricetes</taxon>
        <taxon>Barnyardvirus</taxon>
        <taxon>Barnyardvirus barnyard</taxon>
    </lineage>
</organism>
<proteinExistence type="predicted"/>
<accession>Q856C8</accession>
<evidence type="ECO:0000313" key="2">
    <source>
        <dbReference type="Proteomes" id="UP000000731"/>
    </source>
</evidence>
<keyword evidence="2" id="KW-1185">Reference proteome</keyword>
<dbReference type="RefSeq" id="NP_818582.1">
    <property type="nucleotide sequence ID" value="NC_004689.1"/>
</dbReference>